<comment type="similarity">
    <text evidence="1 6">Belongs to the peptidase S8 family.</text>
</comment>
<dbReference type="EMBL" id="QZEY01000009">
    <property type="protein sequence ID" value="RJL30415.1"/>
    <property type="molecule type" value="Genomic_DNA"/>
</dbReference>
<evidence type="ECO:0000256" key="1">
    <source>
        <dbReference type="ARBA" id="ARBA00011073"/>
    </source>
</evidence>
<evidence type="ECO:0000313" key="11">
    <source>
        <dbReference type="Proteomes" id="UP000265768"/>
    </source>
</evidence>
<dbReference type="RefSeq" id="WP_119928563.1">
    <property type="nucleotide sequence ID" value="NZ_QZEY01000009.1"/>
</dbReference>
<dbReference type="InterPro" id="IPR000209">
    <property type="entry name" value="Peptidase_S8/S53_dom"/>
</dbReference>
<evidence type="ECO:0000256" key="6">
    <source>
        <dbReference type="PROSITE-ProRule" id="PRU01240"/>
    </source>
</evidence>
<feature type="region of interest" description="Disordered" evidence="7">
    <location>
        <begin position="386"/>
        <end position="409"/>
    </location>
</feature>
<dbReference type="InterPro" id="IPR050131">
    <property type="entry name" value="Peptidase_S8_subtilisin-like"/>
</dbReference>
<keyword evidence="8" id="KW-0732">Signal</keyword>
<dbReference type="PROSITE" id="PS51892">
    <property type="entry name" value="SUBTILASE"/>
    <property type="match status" value="1"/>
</dbReference>
<keyword evidence="11" id="KW-1185">Reference proteome</keyword>
<dbReference type="Pfam" id="PF00082">
    <property type="entry name" value="Peptidase_S8"/>
    <property type="match status" value="1"/>
</dbReference>
<feature type="active site" description="Charge relay system" evidence="5 6">
    <location>
        <position position="425"/>
    </location>
</feature>
<evidence type="ECO:0000256" key="3">
    <source>
        <dbReference type="ARBA" id="ARBA00022801"/>
    </source>
</evidence>
<dbReference type="InterPro" id="IPR022398">
    <property type="entry name" value="Peptidase_S8_His-AS"/>
</dbReference>
<dbReference type="OrthoDB" id="614750at2"/>
<dbReference type="SUPFAM" id="SSF52743">
    <property type="entry name" value="Subtilisin-like"/>
    <property type="match status" value="1"/>
</dbReference>
<dbReference type="Gene3D" id="3.40.50.200">
    <property type="entry name" value="Peptidase S8/S53 domain"/>
    <property type="match status" value="1"/>
</dbReference>
<keyword evidence="2 6" id="KW-0645">Protease</keyword>
<keyword evidence="3 6" id="KW-0378">Hydrolase</keyword>
<name>A0A3A4APQ3_9ACTN</name>
<evidence type="ECO:0000256" key="8">
    <source>
        <dbReference type="SAM" id="SignalP"/>
    </source>
</evidence>
<comment type="caution">
    <text evidence="10">The sequence shown here is derived from an EMBL/GenBank/DDBJ whole genome shotgun (WGS) entry which is preliminary data.</text>
</comment>
<protein>
    <submittedName>
        <fullName evidence="10">Peptidase S8</fullName>
    </submittedName>
</protein>
<evidence type="ECO:0000313" key="10">
    <source>
        <dbReference type="EMBL" id="RJL30415.1"/>
    </source>
</evidence>
<dbReference type="GO" id="GO:0004252">
    <property type="term" value="F:serine-type endopeptidase activity"/>
    <property type="evidence" value="ECO:0007669"/>
    <property type="project" value="UniProtKB-UniRule"/>
</dbReference>
<evidence type="ECO:0000256" key="2">
    <source>
        <dbReference type="ARBA" id="ARBA00022670"/>
    </source>
</evidence>
<evidence type="ECO:0000256" key="7">
    <source>
        <dbReference type="SAM" id="MobiDB-lite"/>
    </source>
</evidence>
<accession>A0A3A4APQ3</accession>
<feature type="active site" description="Charge relay system" evidence="5 6">
    <location>
        <position position="263"/>
    </location>
</feature>
<feature type="active site" description="Charge relay system" evidence="5 6">
    <location>
        <position position="231"/>
    </location>
</feature>
<feature type="domain" description="Peptidase S8/S53" evidence="9">
    <location>
        <begin position="222"/>
        <end position="470"/>
    </location>
</feature>
<sequence length="1076" mass="111620">MRALINGLLAAALAAGTLALTPAAHAGPANAIPRASSAGSVPGPAAPPPATGGPAVPKVRGQVTLITGDLVTVSESGHRAEPGPGRTVDFHTQVSGGHLYVIPSDALRLVASGVLDRRLFAVTQLLTWRYGDADRSDIPLIAQGAAAAPRSARAVRPMGGLGLTALRVPKQEAGRAWQELAAPRALAAGRGKLWLDGRREFTLDRSTAQIGATTAWKQGVTGAGVTVAVLDTGYDPSHPDLKDVVSHAKNFSEEPDVSDTFGHGTHVASIVAGAGEKHRGVAPGAKLAVGKVGGQQGASDSAIIAGMDWAVSEAGAKVVNLSLGAPDSPGLDPVEQAVNTLSQRTGALFVVAAGNSGESSPASSPGSADAALTVGAVDREDRVTAFSSGAPREGDHAIKPDLTAPGQEISAALPGGGHGEMSGTSMSSPHVAGAAALLAQLHPDWTGARLKAALTGTAAPTAGVSPYRQGTGRVDLVRALGQRIVAETDGAWAAFPWDGPGGRTATKAITYVNTGESPVTLDLSAEGEVIALAARRVEVPAGGRAQVTVTIDATGKAPGDYPGIITARAGETVVRTVAGAYVEPESYDVTITALDSQGAPAEPWAQVYHPESGAFRDLVFQGGEAKVRLTEGDWRLHAEVREDQARITIASTAFTVKDATSRVTVDARRGRQVRSELDDPTAERGPAYQWSLAEGGWGASMVSMRGGIGRLHVIPARRPGLRYAAHTSWFKKGATPSPYRYDLVDRRDGEIPEDPVIMGRRRDLTTVTAVYRASGVAATGLEGSGPVIPGWLMNTTTPNRDRMELPATITHHRTPGFDWTGALVVGAMALDDPVRRARSGREEWNVAVSGPAFASGGEGRTGDASRTGDRIAYTAGPFFSDGVRGRLGLDDAATGTIVLSRDGREIARADLAGCGRRPRNCRIGAEVPAGEGDYTLSTVFRRQVAHSALSTSVESVWTFRSGTTPEERPLPLMAVRYAPGGLDSHNRARAGSLVRVPLWVERNPGAPRSAVRSLTLEASGDDGATWRRVPAVRTGDGWTALVRSPAAPGFVSLRATVKDASGAGVTQTILRAYAVR</sequence>
<reference evidence="10 11" key="1">
    <citation type="submission" date="2018-09" db="EMBL/GenBank/DDBJ databases">
        <title>YIM 75507 draft genome.</title>
        <authorList>
            <person name="Tang S."/>
            <person name="Feng Y."/>
        </authorList>
    </citation>
    <scope>NUCLEOTIDE SEQUENCE [LARGE SCALE GENOMIC DNA]</scope>
    <source>
        <strain evidence="10 11">YIM 75507</strain>
    </source>
</reference>
<dbReference type="PROSITE" id="PS00138">
    <property type="entry name" value="SUBTILASE_SER"/>
    <property type="match status" value="1"/>
</dbReference>
<gene>
    <name evidence="10" type="ORF">D5H75_22860</name>
</gene>
<evidence type="ECO:0000256" key="4">
    <source>
        <dbReference type="ARBA" id="ARBA00022825"/>
    </source>
</evidence>
<dbReference type="PRINTS" id="PR00723">
    <property type="entry name" value="SUBTILISIN"/>
</dbReference>
<dbReference type="PANTHER" id="PTHR43806:SF11">
    <property type="entry name" value="CEREVISIN-RELATED"/>
    <property type="match status" value="1"/>
</dbReference>
<evidence type="ECO:0000259" key="9">
    <source>
        <dbReference type="Pfam" id="PF00082"/>
    </source>
</evidence>
<feature type="compositionally biased region" description="Low complexity" evidence="7">
    <location>
        <begin position="31"/>
        <end position="43"/>
    </location>
</feature>
<keyword evidence="4 6" id="KW-0720">Serine protease</keyword>
<feature type="signal peptide" evidence="8">
    <location>
        <begin position="1"/>
        <end position="26"/>
    </location>
</feature>
<evidence type="ECO:0000256" key="5">
    <source>
        <dbReference type="PIRSR" id="PIRSR615500-1"/>
    </source>
</evidence>
<dbReference type="InterPro" id="IPR015500">
    <property type="entry name" value="Peptidase_S8_subtilisin-rel"/>
</dbReference>
<dbReference type="InterPro" id="IPR036852">
    <property type="entry name" value="Peptidase_S8/S53_dom_sf"/>
</dbReference>
<dbReference type="Proteomes" id="UP000265768">
    <property type="component" value="Unassembled WGS sequence"/>
</dbReference>
<dbReference type="InterPro" id="IPR023828">
    <property type="entry name" value="Peptidase_S8_Ser-AS"/>
</dbReference>
<feature type="region of interest" description="Disordered" evidence="7">
    <location>
        <begin position="31"/>
        <end position="57"/>
    </location>
</feature>
<organism evidence="10 11">
    <name type="scientific">Bailinhaonella thermotolerans</name>
    <dbReference type="NCBI Taxonomy" id="1070861"/>
    <lineage>
        <taxon>Bacteria</taxon>
        <taxon>Bacillati</taxon>
        <taxon>Actinomycetota</taxon>
        <taxon>Actinomycetes</taxon>
        <taxon>Streptosporangiales</taxon>
        <taxon>Streptosporangiaceae</taxon>
        <taxon>Bailinhaonella</taxon>
    </lineage>
</organism>
<dbReference type="PROSITE" id="PS00137">
    <property type="entry name" value="SUBTILASE_HIS"/>
    <property type="match status" value="1"/>
</dbReference>
<feature type="chain" id="PRO_5038996336" evidence="8">
    <location>
        <begin position="27"/>
        <end position="1076"/>
    </location>
</feature>
<dbReference type="PANTHER" id="PTHR43806">
    <property type="entry name" value="PEPTIDASE S8"/>
    <property type="match status" value="1"/>
</dbReference>
<dbReference type="AlphaFoldDB" id="A0A3A4APQ3"/>
<proteinExistence type="inferred from homology"/>
<dbReference type="GO" id="GO:0006508">
    <property type="term" value="P:proteolysis"/>
    <property type="evidence" value="ECO:0007669"/>
    <property type="project" value="UniProtKB-KW"/>
</dbReference>